<gene>
    <name evidence="3" type="ORF">BEWA_022730</name>
</gene>
<evidence type="ECO:0000313" key="4">
    <source>
        <dbReference type="Proteomes" id="UP000031512"/>
    </source>
</evidence>
<dbReference type="GeneID" id="15806780"/>
<proteinExistence type="predicted"/>
<feature type="compositionally biased region" description="Low complexity" evidence="1">
    <location>
        <begin position="338"/>
        <end position="351"/>
    </location>
</feature>
<keyword evidence="2" id="KW-1133">Transmembrane helix</keyword>
<feature type="region of interest" description="Disordered" evidence="1">
    <location>
        <begin position="1"/>
        <end position="44"/>
    </location>
</feature>
<sequence length="417" mass="45522">MTNSLPTVTIDIQRSPSNGEGPDTYGNSPNQVSLRREESPPGSGFWKFKHQSHGGQAFHVKEVVSGATPVSDLNQSENIEHLAVWYYSGDSYMDKPLLIEIGKKDGKYEYHETKGTGWTSFGGSSQSQLKGEDLERKLEYLNCQYHKLVTVNLSHDNSQTHFNDRTKYCCDKDHKDGYKVTVTSGKVGKGTSDSQEIPYFKHEVDPGISVAGIYYTVGGERKRIKIPNLENSGNGSVKFYTFYSNNGSKEPRLIYVDCSSGKGNVTGWYEPNPTGGDNQPWEKLQGVLQGKHPSDIKAGKDENYSQYIEALNCKIYGQCTEPTESSSPVPGPAGLPGTTTSSITSVSSAVVQPGAPADQTSEEPALEETPKPEKLFGFIPASMAGYVFPSVFGGSGAVGLAGYKLLKNSRDPWVRQI</sequence>
<dbReference type="KEGG" id="beq:BEWA_022730"/>
<keyword evidence="2" id="KW-0812">Transmembrane</keyword>
<reference evidence="3 4" key="1">
    <citation type="journal article" date="2012" name="BMC Genomics">
        <title>Comparative genomic analysis and phylogenetic position of Theileria equi.</title>
        <authorList>
            <person name="Kappmeyer L.S."/>
            <person name="Thiagarajan M."/>
            <person name="Herndon D.R."/>
            <person name="Ramsay J.D."/>
            <person name="Caler E."/>
            <person name="Djikeng A."/>
            <person name="Gillespie J.J."/>
            <person name="Lau A.O."/>
            <person name="Roalson E.H."/>
            <person name="Silva J.C."/>
            <person name="Silva M.G."/>
            <person name="Suarez C.E."/>
            <person name="Ueti M.W."/>
            <person name="Nene V.M."/>
            <person name="Mealey R.H."/>
            <person name="Knowles D.P."/>
            <person name="Brayton K.A."/>
        </authorList>
    </citation>
    <scope>NUCLEOTIDE SEQUENCE [LARGE SCALE GENOMIC DNA]</scope>
    <source>
        <strain evidence="3 4">WA</strain>
    </source>
</reference>
<dbReference type="VEuPathDB" id="PiroplasmaDB:BEWA_022730"/>
<dbReference type="eggNOG" id="ENOG502RSZ4">
    <property type="taxonomic scope" value="Eukaryota"/>
</dbReference>
<keyword evidence="4" id="KW-1185">Reference proteome</keyword>
<evidence type="ECO:0000313" key="3">
    <source>
        <dbReference type="EMBL" id="AFZ79425.1"/>
    </source>
</evidence>
<dbReference type="Proteomes" id="UP000031512">
    <property type="component" value="Chromosome 1"/>
</dbReference>
<feature type="region of interest" description="Disordered" evidence="1">
    <location>
        <begin position="321"/>
        <end position="371"/>
    </location>
</feature>
<name>L0AV64_THEEQ</name>
<dbReference type="RefSeq" id="XP_004829091.1">
    <property type="nucleotide sequence ID" value="XM_004829034.1"/>
</dbReference>
<dbReference type="AlphaFoldDB" id="L0AV64"/>
<evidence type="ECO:0000256" key="2">
    <source>
        <dbReference type="SAM" id="Phobius"/>
    </source>
</evidence>
<keyword evidence="2" id="KW-0472">Membrane</keyword>
<organism evidence="3 4">
    <name type="scientific">Theileria equi strain WA</name>
    <dbReference type="NCBI Taxonomy" id="1537102"/>
    <lineage>
        <taxon>Eukaryota</taxon>
        <taxon>Sar</taxon>
        <taxon>Alveolata</taxon>
        <taxon>Apicomplexa</taxon>
        <taxon>Aconoidasida</taxon>
        <taxon>Piroplasmida</taxon>
        <taxon>Theileriidae</taxon>
        <taxon>Theileria</taxon>
    </lineage>
</organism>
<dbReference type="STRING" id="1537102.L0AV64"/>
<protein>
    <submittedName>
        <fullName evidence="3">Uncharacterized protein</fullName>
    </submittedName>
</protein>
<feature type="compositionally biased region" description="Polar residues" evidence="1">
    <location>
        <begin position="1"/>
        <end position="18"/>
    </location>
</feature>
<evidence type="ECO:0000256" key="1">
    <source>
        <dbReference type="SAM" id="MobiDB-lite"/>
    </source>
</evidence>
<accession>L0AV64</accession>
<dbReference type="EMBL" id="CP001669">
    <property type="protein sequence ID" value="AFZ79425.1"/>
    <property type="molecule type" value="Genomic_DNA"/>
</dbReference>
<feature type="transmembrane region" description="Helical" evidence="2">
    <location>
        <begin position="383"/>
        <end position="406"/>
    </location>
</feature>